<evidence type="ECO:0000313" key="7">
    <source>
        <dbReference type="Proteomes" id="UP000186308"/>
    </source>
</evidence>
<reference evidence="6 7" key="1">
    <citation type="submission" date="2017-01" db="EMBL/GenBank/DDBJ databases">
        <authorList>
            <person name="Varghese N."/>
            <person name="Submissions S."/>
        </authorList>
    </citation>
    <scope>NUCLEOTIDE SEQUENCE [LARGE SCALE GENOMIC DNA]</scope>
    <source>
        <strain evidence="6 7">ATCC 35905</strain>
    </source>
</reference>
<gene>
    <name evidence="6" type="ORF">SAMN05421828_12027</name>
</gene>
<feature type="transmembrane region" description="Helical" evidence="4">
    <location>
        <begin position="31"/>
        <end position="48"/>
    </location>
</feature>
<keyword evidence="4" id="KW-0812">Transmembrane</keyword>
<dbReference type="InterPro" id="IPR004358">
    <property type="entry name" value="Sig_transdc_His_kin-like_C"/>
</dbReference>
<feature type="transmembrane region" description="Helical" evidence="4">
    <location>
        <begin position="212"/>
        <end position="230"/>
    </location>
</feature>
<keyword evidence="6" id="KW-0418">Kinase</keyword>
<dbReference type="RefSeq" id="WP_051657458.1">
    <property type="nucleotide sequence ID" value="NZ_FTNE01000020.1"/>
</dbReference>
<evidence type="ECO:0000256" key="1">
    <source>
        <dbReference type="ARBA" id="ARBA00000085"/>
    </source>
</evidence>
<accession>A0A8G2CMF7</accession>
<comment type="catalytic activity">
    <reaction evidence="1">
        <text>ATP + protein L-histidine = ADP + protein N-phospho-L-histidine.</text>
        <dbReference type="EC" id="2.7.13.3"/>
    </reaction>
</comment>
<keyword evidence="7" id="KW-1185">Reference proteome</keyword>
<dbReference type="PRINTS" id="PR00344">
    <property type="entry name" value="BCTRLSENSOR"/>
</dbReference>
<dbReference type="InterPro" id="IPR003594">
    <property type="entry name" value="HATPase_dom"/>
</dbReference>
<feature type="transmembrane region" description="Helical" evidence="4">
    <location>
        <begin position="145"/>
        <end position="163"/>
    </location>
</feature>
<keyword evidence="4" id="KW-1133">Transmembrane helix</keyword>
<dbReference type="Pfam" id="PF02518">
    <property type="entry name" value="HATPase_c"/>
    <property type="match status" value="1"/>
</dbReference>
<protein>
    <recommendedName>
        <fullName evidence="2">histidine kinase</fullName>
        <ecNumber evidence="2">2.7.13.3</ecNumber>
    </recommendedName>
</protein>
<feature type="transmembrane region" description="Helical" evidence="4">
    <location>
        <begin position="175"/>
        <end position="192"/>
    </location>
</feature>
<dbReference type="PROSITE" id="PS50109">
    <property type="entry name" value="HIS_KIN"/>
    <property type="match status" value="1"/>
</dbReference>
<comment type="caution">
    <text evidence="6">The sequence shown here is derived from an EMBL/GenBank/DDBJ whole genome shotgun (WGS) entry which is preliminary data.</text>
</comment>
<dbReference type="SUPFAM" id="SSF55874">
    <property type="entry name" value="ATPase domain of HSP90 chaperone/DNA topoisomerase II/histidine kinase"/>
    <property type="match status" value="1"/>
</dbReference>
<dbReference type="AlphaFoldDB" id="A0A8G2CMF7"/>
<dbReference type="PANTHER" id="PTHR43547:SF2">
    <property type="entry name" value="HYBRID SIGNAL TRANSDUCTION HISTIDINE KINASE C"/>
    <property type="match status" value="1"/>
</dbReference>
<evidence type="ECO:0000256" key="3">
    <source>
        <dbReference type="ARBA" id="ARBA00022553"/>
    </source>
</evidence>
<sequence length="669" mass="71915">MTIIAIVYVCVAITYAILGAGLFAWRRTKGVTIAAGLTALWAISFLIAPVLQDAAWFLQAAGWIGALGALERRFTAAPDSRMRAAIRIMIGFGVASAAVAAFGGLTASFQIDGLVIEARLFFALVTLILIENIFRNADEDIRWHINLPLIAIATMALFTFLLYGDAIIHKRLSASLIQAQAIVYIIVLPLFIGTERRMRRWRNKVQMSHGAAFYTSSLILGGSFLVGLGITGSLLRRYGNDWGSVLEIALVFTGIVLVSVLASSGSARSKLRHTIVTNFFAQRYDYRREWLRCIETLAAVEQGGLPQRVIKALADTIDSPSGVLLLRDAASEALTLTNAGEWNMRSPYTPIDQAHPLAAALARDGFCRLDTAAPPITIDTEPACWLAVSLPDPRSSVPLGMVLLGAPRVAAPLGDESLALLRVIAREISLMLAERRAAEALAEARRFAAAGQRFAFVAHDIKNVANQLALLVSNADHHMDDPEFRDDMMATLRGSVGKIQSMLTRLKSPEIQPPMRLDAAGRLRGLGTAAWSKGAVGVVLDIDDRSGDIAMEPAAFDAVMNHLIDNAIEASAAGEIVSVQVEHAATTLAITITDRGVGMSDSFIRDQLFRPFTSSKANGFGLGAFQARELVHAAGGTFTVSSTVGIGTVIRLTFPILDPAAHNVKLLLA</sequence>
<proteinExistence type="predicted"/>
<feature type="domain" description="Histidine kinase" evidence="5">
    <location>
        <begin position="456"/>
        <end position="658"/>
    </location>
</feature>
<feature type="transmembrane region" description="Helical" evidence="4">
    <location>
        <begin position="6"/>
        <end position="24"/>
    </location>
</feature>
<evidence type="ECO:0000259" key="5">
    <source>
        <dbReference type="PROSITE" id="PS50109"/>
    </source>
</evidence>
<dbReference type="GO" id="GO:0000155">
    <property type="term" value="F:phosphorelay sensor kinase activity"/>
    <property type="evidence" value="ECO:0007669"/>
    <property type="project" value="TreeGrafter"/>
</dbReference>
<feature type="transmembrane region" description="Helical" evidence="4">
    <location>
        <begin position="242"/>
        <end position="262"/>
    </location>
</feature>
<dbReference type="NCBIfam" id="TIGR02916">
    <property type="entry name" value="PEP_his_kin"/>
    <property type="match status" value="1"/>
</dbReference>
<dbReference type="InterPro" id="IPR005467">
    <property type="entry name" value="His_kinase_dom"/>
</dbReference>
<dbReference type="PANTHER" id="PTHR43547">
    <property type="entry name" value="TWO-COMPONENT HISTIDINE KINASE"/>
    <property type="match status" value="1"/>
</dbReference>
<dbReference type="Proteomes" id="UP000186308">
    <property type="component" value="Unassembled WGS sequence"/>
</dbReference>
<dbReference type="EC" id="2.7.13.3" evidence="2"/>
<dbReference type="SUPFAM" id="SSF55781">
    <property type="entry name" value="GAF domain-like"/>
    <property type="match status" value="1"/>
</dbReference>
<evidence type="ECO:0000256" key="4">
    <source>
        <dbReference type="SAM" id="Phobius"/>
    </source>
</evidence>
<feature type="transmembrane region" description="Helical" evidence="4">
    <location>
        <begin position="84"/>
        <end position="107"/>
    </location>
</feature>
<dbReference type="EMBL" id="FTNE01000020">
    <property type="protein sequence ID" value="SIR22594.1"/>
    <property type="molecule type" value="Genomic_DNA"/>
</dbReference>
<dbReference type="Gene3D" id="3.30.565.10">
    <property type="entry name" value="Histidine kinase-like ATPase, C-terminal domain"/>
    <property type="match status" value="1"/>
</dbReference>
<organism evidence="6 7">
    <name type="scientific">Acidiphilium rubrum</name>
    <dbReference type="NCBI Taxonomy" id="526"/>
    <lineage>
        <taxon>Bacteria</taxon>
        <taxon>Pseudomonadati</taxon>
        <taxon>Pseudomonadota</taxon>
        <taxon>Alphaproteobacteria</taxon>
        <taxon>Acetobacterales</taxon>
        <taxon>Acidocellaceae</taxon>
        <taxon>Acidiphilium</taxon>
    </lineage>
</organism>
<feature type="transmembrane region" description="Helical" evidence="4">
    <location>
        <begin position="54"/>
        <end position="72"/>
    </location>
</feature>
<feature type="transmembrane region" description="Helical" evidence="4">
    <location>
        <begin position="113"/>
        <end position="133"/>
    </location>
</feature>
<dbReference type="SMART" id="SM00387">
    <property type="entry name" value="HATPase_c"/>
    <property type="match status" value="1"/>
</dbReference>
<dbReference type="OrthoDB" id="9785691at2"/>
<keyword evidence="4" id="KW-0472">Membrane</keyword>
<evidence type="ECO:0000256" key="2">
    <source>
        <dbReference type="ARBA" id="ARBA00012438"/>
    </source>
</evidence>
<dbReference type="InterPro" id="IPR036890">
    <property type="entry name" value="HATPase_C_sf"/>
</dbReference>
<keyword evidence="3" id="KW-0597">Phosphoprotein</keyword>
<keyword evidence="6" id="KW-0808">Transferase</keyword>
<name>A0A8G2CMF7_ACIRU</name>
<evidence type="ECO:0000313" key="6">
    <source>
        <dbReference type="EMBL" id="SIR22594.1"/>
    </source>
</evidence>
<dbReference type="InterPro" id="IPR014265">
    <property type="entry name" value="XrtA/PrsK"/>
</dbReference>